<proteinExistence type="predicted"/>
<dbReference type="GO" id="GO:0005615">
    <property type="term" value="C:extracellular space"/>
    <property type="evidence" value="ECO:0007669"/>
    <property type="project" value="TreeGrafter"/>
</dbReference>
<feature type="region of interest" description="Disordered" evidence="1">
    <location>
        <begin position="413"/>
        <end position="516"/>
    </location>
</feature>
<dbReference type="GO" id="GO:0030198">
    <property type="term" value="P:extracellular matrix organization"/>
    <property type="evidence" value="ECO:0007669"/>
    <property type="project" value="TreeGrafter"/>
</dbReference>
<dbReference type="PANTHER" id="PTHR24023">
    <property type="entry name" value="COLLAGEN ALPHA"/>
    <property type="match status" value="1"/>
</dbReference>
<reference evidence="2" key="3">
    <citation type="submission" date="2025-09" db="UniProtKB">
        <authorList>
            <consortium name="Ensembl"/>
        </authorList>
    </citation>
    <scope>IDENTIFICATION</scope>
</reference>
<dbReference type="SUPFAM" id="SSF49899">
    <property type="entry name" value="Concanavalin A-like lectins/glucanases"/>
    <property type="match status" value="1"/>
</dbReference>
<dbReference type="GeneTree" id="ENSGT00940000166112"/>
<dbReference type="GO" id="GO:0030020">
    <property type="term" value="F:extracellular matrix structural constituent conferring tensile strength"/>
    <property type="evidence" value="ECO:0007669"/>
    <property type="project" value="TreeGrafter"/>
</dbReference>
<dbReference type="AlphaFoldDB" id="A0A3P8WH59"/>
<evidence type="ECO:0008006" key="4">
    <source>
        <dbReference type="Google" id="ProtNLM"/>
    </source>
</evidence>
<evidence type="ECO:0000256" key="1">
    <source>
        <dbReference type="SAM" id="MobiDB-lite"/>
    </source>
</evidence>
<feature type="compositionally biased region" description="Low complexity" evidence="1">
    <location>
        <begin position="340"/>
        <end position="352"/>
    </location>
</feature>
<protein>
    <recommendedName>
        <fullName evidence="4">Laminin G domain-containing protein</fullName>
    </recommendedName>
</protein>
<keyword evidence="3" id="KW-1185">Reference proteome</keyword>
<dbReference type="PANTHER" id="PTHR24023:SF1106">
    <property type="entry name" value="VIKING, ISOFORM A"/>
    <property type="match status" value="1"/>
</dbReference>
<dbReference type="InterPro" id="IPR050149">
    <property type="entry name" value="Collagen_superfamily"/>
</dbReference>
<dbReference type="InterPro" id="IPR008160">
    <property type="entry name" value="Collagen"/>
</dbReference>
<dbReference type="InParanoid" id="A0A3P8WH59"/>
<feature type="compositionally biased region" description="Basic and acidic residues" evidence="1">
    <location>
        <begin position="488"/>
        <end position="501"/>
    </location>
</feature>
<reference evidence="2 3" key="1">
    <citation type="journal article" date="2014" name="Nat. Genet.">
        <title>Whole-genome sequence of a flatfish provides insights into ZW sex chromosome evolution and adaptation to a benthic lifestyle.</title>
        <authorList>
            <person name="Chen S."/>
            <person name="Zhang G."/>
            <person name="Shao C."/>
            <person name="Huang Q."/>
            <person name="Liu G."/>
            <person name="Zhang P."/>
            <person name="Song W."/>
            <person name="An N."/>
            <person name="Chalopin D."/>
            <person name="Volff J.N."/>
            <person name="Hong Y."/>
            <person name="Li Q."/>
            <person name="Sha Z."/>
            <person name="Zhou H."/>
            <person name="Xie M."/>
            <person name="Yu Q."/>
            <person name="Liu Y."/>
            <person name="Xiang H."/>
            <person name="Wang N."/>
            <person name="Wu K."/>
            <person name="Yang C."/>
            <person name="Zhou Q."/>
            <person name="Liao X."/>
            <person name="Yang L."/>
            <person name="Hu Q."/>
            <person name="Zhang J."/>
            <person name="Meng L."/>
            <person name="Jin L."/>
            <person name="Tian Y."/>
            <person name="Lian J."/>
            <person name="Yang J."/>
            <person name="Miao G."/>
            <person name="Liu S."/>
            <person name="Liang Z."/>
            <person name="Yan F."/>
            <person name="Li Y."/>
            <person name="Sun B."/>
            <person name="Zhang H."/>
            <person name="Zhang J."/>
            <person name="Zhu Y."/>
            <person name="Du M."/>
            <person name="Zhao Y."/>
            <person name="Schartl M."/>
            <person name="Tang Q."/>
            <person name="Wang J."/>
        </authorList>
    </citation>
    <scope>NUCLEOTIDE SEQUENCE</scope>
</reference>
<feature type="compositionally biased region" description="Basic and acidic residues" evidence="1">
    <location>
        <begin position="355"/>
        <end position="372"/>
    </location>
</feature>
<feature type="region of interest" description="Disordered" evidence="1">
    <location>
        <begin position="325"/>
        <end position="379"/>
    </location>
</feature>
<evidence type="ECO:0000313" key="3">
    <source>
        <dbReference type="Proteomes" id="UP000265120"/>
    </source>
</evidence>
<reference evidence="2" key="2">
    <citation type="submission" date="2025-08" db="UniProtKB">
        <authorList>
            <consortium name="Ensembl"/>
        </authorList>
    </citation>
    <scope>IDENTIFICATION</scope>
</reference>
<organism evidence="2 3">
    <name type="scientific">Cynoglossus semilaevis</name>
    <name type="common">Tongue sole</name>
    <dbReference type="NCBI Taxonomy" id="244447"/>
    <lineage>
        <taxon>Eukaryota</taxon>
        <taxon>Metazoa</taxon>
        <taxon>Chordata</taxon>
        <taxon>Craniata</taxon>
        <taxon>Vertebrata</taxon>
        <taxon>Euteleostomi</taxon>
        <taxon>Actinopterygii</taxon>
        <taxon>Neopterygii</taxon>
        <taxon>Teleostei</taxon>
        <taxon>Neoteleostei</taxon>
        <taxon>Acanthomorphata</taxon>
        <taxon>Carangaria</taxon>
        <taxon>Pleuronectiformes</taxon>
        <taxon>Pleuronectoidei</taxon>
        <taxon>Cynoglossidae</taxon>
        <taxon>Cynoglossinae</taxon>
        <taxon>Cynoglossus</taxon>
    </lineage>
</organism>
<sequence>MFQQYIYRNLFNPLHVRFPVSGLSDGGWHHLAISVSTRQLAVYVDCALLESVDWIYHGFRLGSDGLLVIGGITDGSETTFKGQLRQLLILMDDPGAARLHCSHHQARCPEESPKTPRSPRTNMLENLLLSSNDLENLLSSPEDETLLNVRRTNAFLRRGSSRGDGTMLTGPNRKGSVVRGDLFVVDEDTELLDRILQNGDQRKQSRNGGNQKETSSKNLEENITTEKKLDSNGRTAVLFPGKPTDDIIDLDTAGTEKKPSSVFPGPSKIPSLPRTPADAEETKEQTESQTRTNVLISVSELDAEKPSMVTIISVEQDLVRSSDGKMYRLKRGPPGPAGDPGPEGCPGDPGLPGFKGDKGKTGLEGRQGKKGEQGLPGPAGLPALYLWKNTAEEWAAFQQTNFYQLLRAGWPSQEGVPGPHGEMGRTGIRGPAGEPGDRGHPGVPGEMGERGPRGPPGPAGAPGLPGENREDGQPGSPGAPGSPGLWGHRGERGPKGEKGDEGLEGLKGPRGDVGEPGEKVLVVYSSISFSMSNVV</sequence>
<dbReference type="Pfam" id="PF01391">
    <property type="entry name" value="Collagen"/>
    <property type="match status" value="2"/>
</dbReference>
<evidence type="ECO:0000313" key="2">
    <source>
        <dbReference type="Ensembl" id="ENSCSEP00000023970.1"/>
    </source>
</evidence>
<feature type="compositionally biased region" description="Basic and acidic residues" evidence="1">
    <location>
        <begin position="507"/>
        <end position="516"/>
    </location>
</feature>
<feature type="compositionally biased region" description="Basic and acidic residues" evidence="1">
    <location>
        <begin position="214"/>
        <end position="231"/>
    </location>
</feature>
<accession>A0A3P8WH59</accession>
<dbReference type="GO" id="GO:0031012">
    <property type="term" value="C:extracellular matrix"/>
    <property type="evidence" value="ECO:0007669"/>
    <property type="project" value="TreeGrafter"/>
</dbReference>
<name>A0A3P8WH59_CYNSE</name>
<dbReference type="STRING" id="244447.ENSCSEP00000023970"/>
<feature type="region of interest" description="Disordered" evidence="1">
    <location>
        <begin position="195"/>
        <end position="291"/>
    </location>
</feature>
<dbReference type="Ensembl" id="ENSCSET00000024290.1">
    <property type="protein sequence ID" value="ENSCSEP00000023970.1"/>
    <property type="gene ID" value="ENSCSEG00000015281.1"/>
</dbReference>
<dbReference type="Proteomes" id="UP000265120">
    <property type="component" value="Chromosome 14"/>
</dbReference>
<dbReference type="Gene3D" id="2.60.120.200">
    <property type="match status" value="1"/>
</dbReference>
<dbReference type="InterPro" id="IPR013320">
    <property type="entry name" value="ConA-like_dom_sf"/>
</dbReference>